<keyword evidence="2" id="KW-1185">Reference proteome</keyword>
<evidence type="ECO:0000313" key="2">
    <source>
        <dbReference type="Proteomes" id="UP000015103"/>
    </source>
</evidence>
<dbReference type="VEuPathDB" id="VectorBase:RPRC001848"/>
<dbReference type="FunCoup" id="T1HCT3">
    <property type="interactions" value="13"/>
</dbReference>
<reference evidence="1" key="1">
    <citation type="submission" date="2015-05" db="UniProtKB">
        <authorList>
            <consortium name="EnsemblMetazoa"/>
        </authorList>
    </citation>
    <scope>IDENTIFICATION</scope>
</reference>
<protein>
    <submittedName>
        <fullName evidence="1">Uncharacterized protein</fullName>
    </submittedName>
</protein>
<dbReference type="PROSITE" id="PS51257">
    <property type="entry name" value="PROKAR_LIPOPROTEIN"/>
    <property type="match status" value="1"/>
</dbReference>
<dbReference type="Pfam" id="PF07841">
    <property type="entry name" value="DM4_12"/>
    <property type="match status" value="1"/>
</dbReference>
<dbReference type="GeneID" id="141449144"/>
<dbReference type="OMA" id="MQRAVCG"/>
<proteinExistence type="predicted"/>
<dbReference type="EnsemblMetazoa" id="RPRC001848-RA">
    <property type="protein sequence ID" value="RPRC001848-PA"/>
    <property type="gene ID" value="RPRC001848"/>
</dbReference>
<organism evidence="1 2">
    <name type="scientific">Rhodnius prolixus</name>
    <name type="common">Triatomid bug</name>
    <dbReference type="NCBI Taxonomy" id="13249"/>
    <lineage>
        <taxon>Eukaryota</taxon>
        <taxon>Metazoa</taxon>
        <taxon>Ecdysozoa</taxon>
        <taxon>Arthropoda</taxon>
        <taxon>Hexapoda</taxon>
        <taxon>Insecta</taxon>
        <taxon>Pterygota</taxon>
        <taxon>Neoptera</taxon>
        <taxon>Paraneoptera</taxon>
        <taxon>Hemiptera</taxon>
        <taxon>Heteroptera</taxon>
        <taxon>Panheteroptera</taxon>
        <taxon>Cimicomorpha</taxon>
        <taxon>Reduviidae</taxon>
        <taxon>Triatominae</taxon>
        <taxon>Rhodnius</taxon>
    </lineage>
</organism>
<evidence type="ECO:0000313" key="1">
    <source>
        <dbReference type="EnsemblMetazoa" id="RPRC001848-PA"/>
    </source>
</evidence>
<dbReference type="RefSeq" id="XP_073974371.1">
    <property type="nucleotide sequence ID" value="XM_074118270.1"/>
</dbReference>
<dbReference type="EMBL" id="ACPB03000147">
    <property type="status" value="NOT_ANNOTATED_CDS"/>
    <property type="molecule type" value="Genomic_DNA"/>
</dbReference>
<dbReference type="InParanoid" id="T1HCT3"/>
<dbReference type="Proteomes" id="UP000015103">
    <property type="component" value="Unassembled WGS sequence"/>
</dbReference>
<dbReference type="AlphaFoldDB" id="T1HCT3"/>
<dbReference type="HOGENOM" id="CLU_096211_0_0_1"/>
<dbReference type="eggNOG" id="ENOG502S2GN">
    <property type="taxonomic scope" value="Eukaryota"/>
</dbReference>
<accession>T1HCT3</accession>
<name>T1HCT3_RHOPR</name>
<dbReference type="InterPro" id="IPR006631">
    <property type="entry name" value="DM4_12"/>
</dbReference>
<sequence length="224" mass="24223">MLIKVVLVSCVLTLASCAIGESLQQLQGYSETISSNNNHTSGSNERQHEARFGLPITYGQNDPQGGYGGVNYTPVKIELGGLFLGTIIGLGAVLLIPKLSHLLSTPNHHGHGYFRSLTETENLYEGFTQAMSRFDEVLGKHHIDSVACLERAACSYAKSAATNRTQFFNNANVLMKFAIEGTKLKTALDRGSAGEDCSVVYPHCNFSKQLIISGIKSAILDNNL</sequence>